<dbReference type="RefSeq" id="WP_194215308.1">
    <property type="nucleotide sequence ID" value="NZ_CP061205.1"/>
</dbReference>
<dbReference type="Gene3D" id="2.40.170.20">
    <property type="entry name" value="TonB-dependent receptor, beta-barrel domain"/>
    <property type="match status" value="1"/>
</dbReference>
<keyword evidence="15" id="KW-1185">Reference proteome</keyword>
<comment type="subcellular location">
    <subcellularLocation>
        <location evidence="1 10">Cell outer membrane</location>
        <topology evidence="1 10">Multi-pass membrane protein</topology>
    </subcellularLocation>
</comment>
<dbReference type="Pfam" id="PF00593">
    <property type="entry name" value="TonB_dep_Rec_b-barrel"/>
    <property type="match status" value="1"/>
</dbReference>
<evidence type="ECO:0000256" key="1">
    <source>
        <dbReference type="ARBA" id="ARBA00004571"/>
    </source>
</evidence>
<dbReference type="InterPro" id="IPR012910">
    <property type="entry name" value="Plug_dom"/>
</dbReference>
<dbReference type="InterPro" id="IPR000531">
    <property type="entry name" value="Beta-barrel_TonB"/>
</dbReference>
<dbReference type="InterPro" id="IPR036942">
    <property type="entry name" value="Beta-barrel_TonB_sf"/>
</dbReference>
<dbReference type="EMBL" id="JBHRSL010000004">
    <property type="protein sequence ID" value="MFC3051844.1"/>
    <property type="molecule type" value="Genomic_DNA"/>
</dbReference>
<evidence type="ECO:0000256" key="3">
    <source>
        <dbReference type="ARBA" id="ARBA00022448"/>
    </source>
</evidence>
<dbReference type="InterPro" id="IPR010105">
    <property type="entry name" value="TonB_sidphr_rcpt"/>
</dbReference>
<evidence type="ECO:0000259" key="13">
    <source>
        <dbReference type="Pfam" id="PF07715"/>
    </source>
</evidence>
<evidence type="ECO:0000256" key="9">
    <source>
        <dbReference type="ARBA" id="ARBA00023237"/>
    </source>
</evidence>
<feature type="domain" description="TonB-dependent receptor-like beta-barrel" evidence="12">
    <location>
        <begin position="294"/>
        <end position="679"/>
    </location>
</feature>
<accession>A0ABV7D3V6</accession>
<sequence length="709" mass="76173">MSAELIASESARKKSNFISLVLSGTALLSGTAFMPVAVQAADKDEGVVLEEIIVSADRKSSFSADFVQAGTFRNARLIDTPLTATVMTKELLESQQALNMSDAMKNTAGVTTSQINTVIYSNLAVRGISLGNLSNYRMNGVLPVVNYIHMPLENKSRVEVLKGAAGLYYGFASPSGVVNLVTERPDDNEIGISASVNSHGGYGGDVDISHVWGNSGLRVNLAAANTEIGVDNTGGDRFFVSAAYDWRPTDQFSLELDGEYIDNTVTEATLVRINPVAAADYELPPLLPSSANLGSEWLYADGKELNLMGKATYKFNSAISASVSAGRSYLNRTRRFSWFRDYDLDTGDGTVQVFTYPENTFESSIIRGDLAAAAETAGIEHEFIVGISKQFLTVVNPAGVGQGVITQNYYTQNGDLPVMGDAAFTLGVKSKTTDFGVFLADRMQITEWLQATIGYRFTKYTNESNTSTYETSPGTLSASVLFKPMENISLYGTYIEGLEEGGIAPGIANNTGEVLPAALSTQWEGGIKFEPKRGLLMTVAYFNIERSSSYINAANFFVQDGQAVYQGFEFNLAGEITKDLAIATSATYIDAKMDSGAASIVGKLIENTPKYTGSFFLEYKVPALEGLSLNGGVFYTGKRAVNPANDGFTPAYTLLDLGANYSFDADGHPVVLRLNAENVTGKRYWEATGAGLLAQGKPSTVKFSVSTSF</sequence>
<dbReference type="Gene3D" id="2.170.130.10">
    <property type="entry name" value="TonB-dependent receptor, plug domain"/>
    <property type="match status" value="1"/>
</dbReference>
<evidence type="ECO:0000256" key="2">
    <source>
        <dbReference type="ARBA" id="ARBA00009810"/>
    </source>
</evidence>
<dbReference type="PANTHER" id="PTHR32552:SF82">
    <property type="entry name" value="FCUA PROTEIN"/>
    <property type="match status" value="1"/>
</dbReference>
<keyword evidence="5 10" id="KW-0812">Transmembrane</keyword>
<dbReference type="SUPFAM" id="SSF56935">
    <property type="entry name" value="Porins"/>
    <property type="match status" value="1"/>
</dbReference>
<gene>
    <name evidence="14" type="ORF">ACFOKA_08005</name>
</gene>
<name>A0ABV7D3V6_9PROT</name>
<evidence type="ECO:0000256" key="7">
    <source>
        <dbReference type="ARBA" id="ARBA00023136"/>
    </source>
</evidence>
<protein>
    <submittedName>
        <fullName evidence="14">TonB-dependent siderophore receptor</fullName>
    </submittedName>
</protein>
<reference evidence="15" key="1">
    <citation type="journal article" date="2019" name="Int. J. Syst. Evol. Microbiol.">
        <title>The Global Catalogue of Microorganisms (GCM) 10K type strain sequencing project: providing services to taxonomists for standard genome sequencing and annotation.</title>
        <authorList>
            <consortium name="The Broad Institute Genomics Platform"/>
            <consortium name="The Broad Institute Genome Sequencing Center for Infectious Disease"/>
            <person name="Wu L."/>
            <person name="Ma J."/>
        </authorList>
    </citation>
    <scope>NUCLEOTIDE SEQUENCE [LARGE SCALE GENOMIC DNA]</scope>
    <source>
        <strain evidence="15">KCTC 62164</strain>
    </source>
</reference>
<organism evidence="14 15">
    <name type="scientific">Kordiimonas pumila</name>
    <dbReference type="NCBI Taxonomy" id="2161677"/>
    <lineage>
        <taxon>Bacteria</taxon>
        <taxon>Pseudomonadati</taxon>
        <taxon>Pseudomonadota</taxon>
        <taxon>Alphaproteobacteria</taxon>
        <taxon>Kordiimonadales</taxon>
        <taxon>Kordiimonadaceae</taxon>
        <taxon>Kordiimonas</taxon>
    </lineage>
</organism>
<dbReference type="PANTHER" id="PTHR32552">
    <property type="entry name" value="FERRICHROME IRON RECEPTOR-RELATED"/>
    <property type="match status" value="1"/>
</dbReference>
<keyword evidence="4 10" id="KW-1134">Transmembrane beta strand</keyword>
<evidence type="ECO:0000256" key="6">
    <source>
        <dbReference type="ARBA" id="ARBA00023077"/>
    </source>
</evidence>
<proteinExistence type="inferred from homology"/>
<evidence type="ECO:0000256" key="4">
    <source>
        <dbReference type="ARBA" id="ARBA00022452"/>
    </source>
</evidence>
<evidence type="ECO:0000313" key="15">
    <source>
        <dbReference type="Proteomes" id="UP001595444"/>
    </source>
</evidence>
<keyword evidence="9 10" id="KW-0998">Cell outer membrane</keyword>
<feature type="domain" description="TonB-dependent receptor plug" evidence="13">
    <location>
        <begin position="77"/>
        <end position="177"/>
    </location>
</feature>
<dbReference type="InterPro" id="IPR039426">
    <property type="entry name" value="TonB-dep_rcpt-like"/>
</dbReference>
<comment type="caution">
    <text evidence="14">The sequence shown here is derived from an EMBL/GenBank/DDBJ whole genome shotgun (WGS) entry which is preliminary data.</text>
</comment>
<dbReference type="NCBIfam" id="TIGR01783">
    <property type="entry name" value="TonB-siderophor"/>
    <property type="match status" value="1"/>
</dbReference>
<dbReference type="PROSITE" id="PS52016">
    <property type="entry name" value="TONB_DEPENDENT_REC_3"/>
    <property type="match status" value="1"/>
</dbReference>
<evidence type="ECO:0000256" key="11">
    <source>
        <dbReference type="RuleBase" id="RU003357"/>
    </source>
</evidence>
<evidence type="ECO:0000313" key="14">
    <source>
        <dbReference type="EMBL" id="MFC3051844.1"/>
    </source>
</evidence>
<dbReference type="CDD" id="cd01347">
    <property type="entry name" value="ligand_gated_channel"/>
    <property type="match status" value="1"/>
</dbReference>
<keyword evidence="8 14" id="KW-0675">Receptor</keyword>
<evidence type="ECO:0000256" key="8">
    <source>
        <dbReference type="ARBA" id="ARBA00023170"/>
    </source>
</evidence>
<dbReference type="Proteomes" id="UP001595444">
    <property type="component" value="Unassembled WGS sequence"/>
</dbReference>
<evidence type="ECO:0000256" key="10">
    <source>
        <dbReference type="PROSITE-ProRule" id="PRU01360"/>
    </source>
</evidence>
<keyword evidence="6 11" id="KW-0798">TonB box</keyword>
<evidence type="ECO:0000256" key="5">
    <source>
        <dbReference type="ARBA" id="ARBA00022692"/>
    </source>
</evidence>
<keyword evidence="3 10" id="KW-0813">Transport</keyword>
<evidence type="ECO:0000259" key="12">
    <source>
        <dbReference type="Pfam" id="PF00593"/>
    </source>
</evidence>
<comment type="similarity">
    <text evidence="2 10 11">Belongs to the TonB-dependent receptor family.</text>
</comment>
<dbReference type="Pfam" id="PF07715">
    <property type="entry name" value="Plug"/>
    <property type="match status" value="1"/>
</dbReference>
<dbReference type="InterPro" id="IPR037066">
    <property type="entry name" value="Plug_dom_sf"/>
</dbReference>
<keyword evidence="7 10" id="KW-0472">Membrane</keyword>